<dbReference type="PANTHER" id="PTHR11008:SF32">
    <property type="entry name" value="CIRCADIAN CLOCK-CONTROLLED PROTEIN DAYWAKE-RELATED"/>
    <property type="match status" value="1"/>
</dbReference>
<sequence>MNTSNFKQCHRRAQDFDKCLVEAAQIGLKQFAKGIPELGLPSIEPVTDRHLVVPPGSNILMLEQKWEKWESHGLSTGIVSKFDIEPVIDPRLIVEPGPVVVQFEQNFENWASYGLSTANVSLFDFKKCDRKSNDFNQCLVTAVQGAIKQLEKPIPELGLPSLEPVRDPHLTVAPGSNILHFEQNYENFDNYGFSTATVSKFEQTNFTPDDLAQIYSKRSIFDMIDSKEPGKPHRFNPVSE</sequence>
<dbReference type="InterPro" id="IPR038606">
    <property type="entry name" value="To_sf"/>
</dbReference>
<dbReference type="InterPro" id="IPR010562">
    <property type="entry name" value="Haemolymph_juvenile_hormone-bd"/>
</dbReference>
<proteinExistence type="predicted"/>
<dbReference type="AlphaFoldDB" id="A0A482VJM7"/>
<keyword evidence="2" id="KW-1185">Reference proteome</keyword>
<organism evidence="1 2">
    <name type="scientific">Asbolus verrucosus</name>
    <name type="common">Desert ironclad beetle</name>
    <dbReference type="NCBI Taxonomy" id="1661398"/>
    <lineage>
        <taxon>Eukaryota</taxon>
        <taxon>Metazoa</taxon>
        <taxon>Ecdysozoa</taxon>
        <taxon>Arthropoda</taxon>
        <taxon>Hexapoda</taxon>
        <taxon>Insecta</taxon>
        <taxon>Pterygota</taxon>
        <taxon>Neoptera</taxon>
        <taxon>Endopterygota</taxon>
        <taxon>Coleoptera</taxon>
        <taxon>Polyphaga</taxon>
        <taxon>Cucujiformia</taxon>
        <taxon>Tenebrionidae</taxon>
        <taxon>Pimeliinae</taxon>
        <taxon>Asbolus</taxon>
    </lineage>
</organism>
<dbReference type="OrthoDB" id="8182977at2759"/>
<evidence type="ECO:0000313" key="1">
    <source>
        <dbReference type="EMBL" id="RZC33141.1"/>
    </source>
</evidence>
<evidence type="ECO:0000313" key="2">
    <source>
        <dbReference type="Proteomes" id="UP000292052"/>
    </source>
</evidence>
<dbReference type="Gene3D" id="3.15.10.30">
    <property type="entry name" value="Haemolymph juvenile hormone binding protein"/>
    <property type="match status" value="2"/>
</dbReference>
<dbReference type="EMBL" id="QDEB01091583">
    <property type="protein sequence ID" value="RZC33141.1"/>
    <property type="molecule type" value="Genomic_DNA"/>
</dbReference>
<gene>
    <name evidence="1" type="ORF">BDFB_001405</name>
</gene>
<dbReference type="Pfam" id="PF06585">
    <property type="entry name" value="JHBP"/>
    <property type="match status" value="2"/>
</dbReference>
<accession>A0A482VJM7</accession>
<dbReference type="GO" id="GO:0005615">
    <property type="term" value="C:extracellular space"/>
    <property type="evidence" value="ECO:0007669"/>
    <property type="project" value="TreeGrafter"/>
</dbReference>
<dbReference type="PANTHER" id="PTHR11008">
    <property type="entry name" value="PROTEIN TAKEOUT-LIKE PROTEIN"/>
    <property type="match status" value="1"/>
</dbReference>
<name>A0A482VJM7_ASBVE</name>
<dbReference type="Proteomes" id="UP000292052">
    <property type="component" value="Unassembled WGS sequence"/>
</dbReference>
<comment type="caution">
    <text evidence="1">The sequence shown here is derived from an EMBL/GenBank/DDBJ whole genome shotgun (WGS) entry which is preliminary data.</text>
</comment>
<protein>
    <submittedName>
        <fullName evidence="1">JHBP domain containing protein</fullName>
    </submittedName>
</protein>
<reference evidence="1 2" key="1">
    <citation type="submission" date="2017-03" db="EMBL/GenBank/DDBJ databases">
        <title>Genome of the blue death feigning beetle - Asbolus verrucosus.</title>
        <authorList>
            <person name="Rider S.D."/>
        </authorList>
    </citation>
    <scope>NUCLEOTIDE SEQUENCE [LARGE SCALE GENOMIC DNA]</scope>
    <source>
        <strain evidence="1">Butters</strain>
        <tissue evidence="1">Head and leg muscle</tissue>
    </source>
</reference>